<evidence type="ECO:0000256" key="2">
    <source>
        <dbReference type="ARBA" id="ARBA00023163"/>
    </source>
</evidence>
<dbReference type="InterPro" id="IPR002818">
    <property type="entry name" value="DJ-1/PfpI"/>
</dbReference>
<reference evidence="6" key="1">
    <citation type="submission" date="2017-01" db="EMBL/GenBank/DDBJ databases">
        <authorList>
            <person name="Varghese N."/>
            <person name="Submissions S."/>
        </authorList>
    </citation>
    <scope>NUCLEOTIDE SEQUENCE [LARGE SCALE GENOMIC DNA]</scope>
    <source>
        <strain evidence="6">3bp</strain>
    </source>
</reference>
<evidence type="ECO:0000313" key="5">
    <source>
        <dbReference type="EMBL" id="SIQ11859.1"/>
    </source>
</evidence>
<dbReference type="InterPro" id="IPR052158">
    <property type="entry name" value="INH-QAR"/>
</dbReference>
<dbReference type="Pfam" id="PF01965">
    <property type="entry name" value="DJ-1_PfpI"/>
    <property type="match status" value="1"/>
</dbReference>
<evidence type="ECO:0000256" key="1">
    <source>
        <dbReference type="ARBA" id="ARBA00023015"/>
    </source>
</evidence>
<dbReference type="PROSITE" id="PS01124">
    <property type="entry name" value="HTH_ARAC_FAMILY_2"/>
    <property type="match status" value="1"/>
</dbReference>
<dbReference type="InterPro" id="IPR018060">
    <property type="entry name" value="HTH_AraC"/>
</dbReference>
<dbReference type="SMART" id="SM00342">
    <property type="entry name" value="HTH_ARAC"/>
    <property type="match status" value="1"/>
</dbReference>
<organism evidence="5 6">
    <name type="scientific">Cellulosimicrobium aquatile</name>
    <dbReference type="NCBI Taxonomy" id="1612203"/>
    <lineage>
        <taxon>Bacteria</taxon>
        <taxon>Bacillati</taxon>
        <taxon>Actinomycetota</taxon>
        <taxon>Actinomycetes</taxon>
        <taxon>Micrococcales</taxon>
        <taxon>Promicromonosporaceae</taxon>
        <taxon>Cellulosimicrobium</taxon>
    </lineage>
</organism>
<dbReference type="GO" id="GO:0003700">
    <property type="term" value="F:DNA-binding transcription factor activity"/>
    <property type="evidence" value="ECO:0007669"/>
    <property type="project" value="InterPro"/>
</dbReference>
<accession>A0A1N6Q5V3</accession>
<dbReference type="PANTHER" id="PTHR43130:SF3">
    <property type="entry name" value="HTH-TYPE TRANSCRIPTIONAL REGULATOR RV1931C"/>
    <property type="match status" value="1"/>
</dbReference>
<dbReference type="GO" id="GO:0043565">
    <property type="term" value="F:sequence-specific DNA binding"/>
    <property type="evidence" value="ECO:0007669"/>
    <property type="project" value="InterPro"/>
</dbReference>
<dbReference type="Gene3D" id="3.40.50.880">
    <property type="match status" value="1"/>
</dbReference>
<dbReference type="SUPFAM" id="SSF52317">
    <property type="entry name" value="Class I glutamine amidotransferase-like"/>
    <property type="match status" value="1"/>
</dbReference>
<evidence type="ECO:0000256" key="3">
    <source>
        <dbReference type="SAM" id="MobiDB-lite"/>
    </source>
</evidence>
<feature type="domain" description="HTH araC/xylS-type" evidence="4">
    <location>
        <begin position="218"/>
        <end position="316"/>
    </location>
</feature>
<proteinExistence type="predicted"/>
<dbReference type="EMBL" id="FTMI01000002">
    <property type="protein sequence ID" value="SIQ11859.1"/>
    <property type="molecule type" value="Genomic_DNA"/>
</dbReference>
<protein>
    <submittedName>
        <fullName evidence="5">Transcriptional regulator GlxA family, contains an amidase domain and an AraC-type DNA-binding HTH domain</fullName>
    </submittedName>
</protein>
<sequence>MAERLVAVVGYAGAELLDIACVTSTLVLANRVGAAPLYRVVLLTPGGRPVACDSGLTLASHGSLQRWVEPVDTVVVTGGLGHEEAGADPLVVAHVRRVAALSRRVASVCTGATVLAATGLLDGRRATTHWRYADRLAQEYPAVRVDPAPIYVRDDNVYTSAGVTSALDLTLALVEEDNGPELARRVARALVTYLQRPGNQAQMSVFTAAPQVRDACVRAVVDLVAARLDGDLSLPALAAHAGVSQRQLTRLFVRHLGRTPARYVRRARTEAAAHLLASTDRPVTTVARECGLRSAEALRQAFAAEYGLAPSQYRAAHRRAGRLAPPGGTGPGAAGLRGARGEQERLPT</sequence>
<dbReference type="InterPro" id="IPR029062">
    <property type="entry name" value="Class_I_gatase-like"/>
</dbReference>
<feature type="region of interest" description="Disordered" evidence="3">
    <location>
        <begin position="319"/>
        <end position="348"/>
    </location>
</feature>
<name>A0A1N6Q5V3_9MICO</name>
<dbReference type="Proteomes" id="UP000186235">
    <property type="component" value="Unassembled WGS sequence"/>
</dbReference>
<dbReference type="CDD" id="cd03137">
    <property type="entry name" value="GATase1_AraC_1"/>
    <property type="match status" value="1"/>
</dbReference>
<dbReference type="GeneID" id="95683292"/>
<gene>
    <name evidence="5" type="ORF">SAMN05518682_1349</name>
</gene>
<feature type="compositionally biased region" description="Basic and acidic residues" evidence="3">
    <location>
        <begin position="339"/>
        <end position="348"/>
    </location>
</feature>
<dbReference type="PANTHER" id="PTHR43130">
    <property type="entry name" value="ARAC-FAMILY TRANSCRIPTIONAL REGULATOR"/>
    <property type="match status" value="1"/>
</dbReference>
<dbReference type="Pfam" id="PF12833">
    <property type="entry name" value="HTH_18"/>
    <property type="match status" value="1"/>
</dbReference>
<dbReference type="SUPFAM" id="SSF46689">
    <property type="entry name" value="Homeodomain-like"/>
    <property type="match status" value="2"/>
</dbReference>
<dbReference type="InterPro" id="IPR009057">
    <property type="entry name" value="Homeodomain-like_sf"/>
</dbReference>
<evidence type="ECO:0000313" key="6">
    <source>
        <dbReference type="Proteomes" id="UP000186235"/>
    </source>
</evidence>
<evidence type="ECO:0000259" key="4">
    <source>
        <dbReference type="PROSITE" id="PS01124"/>
    </source>
</evidence>
<keyword evidence="2" id="KW-0804">Transcription</keyword>
<dbReference type="RefSeq" id="WP_076404360.1">
    <property type="nucleotide sequence ID" value="NZ_FTMI01000002.1"/>
</dbReference>
<keyword evidence="1" id="KW-0805">Transcription regulation</keyword>
<dbReference type="AlphaFoldDB" id="A0A1N6Q5V3"/>
<dbReference type="Gene3D" id="1.10.10.60">
    <property type="entry name" value="Homeodomain-like"/>
    <property type="match status" value="1"/>
</dbReference>
<keyword evidence="6" id="KW-1185">Reference proteome</keyword>
<keyword evidence="5" id="KW-0238">DNA-binding</keyword>